<dbReference type="PANTHER" id="PTHR43071">
    <property type="entry name" value="2-AMINO-4-HYDROXY-6-HYDROXYMETHYLDIHYDROPTERIDINE PYROPHOSPHOKINASE"/>
    <property type="match status" value="1"/>
</dbReference>
<evidence type="ECO:0000313" key="11">
    <source>
        <dbReference type="Proteomes" id="UP001203665"/>
    </source>
</evidence>
<evidence type="ECO:0000256" key="5">
    <source>
        <dbReference type="ARBA" id="ARBA00022741"/>
    </source>
</evidence>
<evidence type="ECO:0000259" key="9">
    <source>
        <dbReference type="PROSITE" id="PS00794"/>
    </source>
</evidence>
<evidence type="ECO:0000256" key="7">
    <source>
        <dbReference type="ARBA" id="ARBA00022840"/>
    </source>
</evidence>
<evidence type="ECO:0000256" key="1">
    <source>
        <dbReference type="ARBA" id="ARBA00000198"/>
    </source>
</evidence>
<evidence type="ECO:0000256" key="2">
    <source>
        <dbReference type="ARBA" id="ARBA00005051"/>
    </source>
</evidence>
<dbReference type="PANTHER" id="PTHR43071:SF1">
    <property type="entry name" value="2-AMINO-4-HYDROXY-6-HYDROXYMETHYLDIHYDROPTERIDINE PYROPHOSPHOKINASE"/>
    <property type="match status" value="1"/>
</dbReference>
<name>A0ABT0XQZ1_9BACI</name>
<dbReference type="CDD" id="cd00483">
    <property type="entry name" value="HPPK"/>
    <property type="match status" value="1"/>
</dbReference>
<dbReference type="Pfam" id="PF01288">
    <property type="entry name" value="HPPK"/>
    <property type="match status" value="1"/>
</dbReference>
<dbReference type="PROSITE" id="PS00794">
    <property type="entry name" value="HPPK"/>
    <property type="match status" value="1"/>
</dbReference>
<dbReference type="RefSeq" id="WP_251611514.1">
    <property type="nucleotide sequence ID" value="NZ_JAMQJY010000005.1"/>
</dbReference>
<organism evidence="10 11">
    <name type="scientific">Alkalicoccobacillus plakortidis</name>
    <dbReference type="NCBI Taxonomy" id="444060"/>
    <lineage>
        <taxon>Bacteria</taxon>
        <taxon>Bacillati</taxon>
        <taxon>Bacillota</taxon>
        <taxon>Bacilli</taxon>
        <taxon>Bacillales</taxon>
        <taxon>Bacillaceae</taxon>
        <taxon>Alkalicoccobacillus</taxon>
    </lineage>
</organism>
<dbReference type="InterPro" id="IPR035907">
    <property type="entry name" value="Hppk_sf"/>
</dbReference>
<comment type="caution">
    <text evidence="10">The sequence shown here is derived from an EMBL/GenBank/DDBJ whole genome shotgun (WGS) entry which is preliminary data.</text>
</comment>
<keyword evidence="7" id="KW-0067">ATP-binding</keyword>
<dbReference type="NCBIfam" id="TIGR01498">
    <property type="entry name" value="folK"/>
    <property type="match status" value="1"/>
</dbReference>
<reference evidence="10" key="1">
    <citation type="submission" date="2022-06" db="EMBL/GenBank/DDBJ databases">
        <title>Alkalicoccobacillus porphyridii sp. nov., isolated from a marine red alga, Porphyridium purpureum and reclassification of Shouchella plakortidis and Shouchella gibsonii as Alkalicoccobacillus plakortidis comb. nov. and Alkalicoccobacillus gibsonii comb. nov.</title>
        <authorList>
            <person name="Kim K.H."/>
            <person name="Lee J.K."/>
            <person name="Han D.M."/>
            <person name="Baek J.H."/>
            <person name="Jeon C.O."/>
        </authorList>
    </citation>
    <scope>NUCLEOTIDE SEQUENCE</scope>
    <source>
        <strain evidence="10">DSM 19153</strain>
    </source>
</reference>
<dbReference type="Gene3D" id="3.30.70.560">
    <property type="entry name" value="7,8-Dihydro-6-hydroxymethylpterin-pyrophosphokinase HPPK"/>
    <property type="match status" value="1"/>
</dbReference>
<dbReference type="EC" id="2.7.6.3" evidence="3"/>
<evidence type="ECO:0000256" key="8">
    <source>
        <dbReference type="ARBA" id="ARBA00022909"/>
    </source>
</evidence>
<keyword evidence="5" id="KW-0547">Nucleotide-binding</keyword>
<keyword evidence="11" id="KW-1185">Reference proteome</keyword>
<evidence type="ECO:0000256" key="4">
    <source>
        <dbReference type="ARBA" id="ARBA00022679"/>
    </source>
</evidence>
<dbReference type="GO" id="GO:0003848">
    <property type="term" value="F:2-amino-4-hydroxy-6-hydroxymethyldihydropteridine diphosphokinase activity"/>
    <property type="evidence" value="ECO:0007669"/>
    <property type="project" value="UniProtKB-EC"/>
</dbReference>
<comment type="catalytic activity">
    <reaction evidence="1">
        <text>6-hydroxymethyl-7,8-dihydropterin + ATP = (7,8-dihydropterin-6-yl)methyl diphosphate + AMP + H(+)</text>
        <dbReference type="Rhea" id="RHEA:11412"/>
        <dbReference type="ChEBI" id="CHEBI:15378"/>
        <dbReference type="ChEBI" id="CHEBI:30616"/>
        <dbReference type="ChEBI" id="CHEBI:44841"/>
        <dbReference type="ChEBI" id="CHEBI:72950"/>
        <dbReference type="ChEBI" id="CHEBI:456215"/>
        <dbReference type="EC" id="2.7.6.3"/>
    </reaction>
</comment>
<gene>
    <name evidence="10" type="primary">folK</name>
    <name evidence="10" type="ORF">NDM98_21335</name>
</gene>
<dbReference type="InterPro" id="IPR000550">
    <property type="entry name" value="Hppk"/>
</dbReference>
<evidence type="ECO:0000256" key="3">
    <source>
        <dbReference type="ARBA" id="ARBA00013253"/>
    </source>
</evidence>
<evidence type="ECO:0000313" key="10">
    <source>
        <dbReference type="EMBL" id="MCM2677712.1"/>
    </source>
</evidence>
<evidence type="ECO:0000256" key="6">
    <source>
        <dbReference type="ARBA" id="ARBA00022777"/>
    </source>
</evidence>
<keyword evidence="6" id="KW-0418">Kinase</keyword>
<feature type="domain" description="7,8-dihydro-6-hydroxymethylpterin-pyrophosphokinase" evidence="9">
    <location>
        <begin position="88"/>
        <end position="99"/>
    </location>
</feature>
<sequence>MSKVYISLGSNMESRYGYLEEAIKQLRSIDEIEVSTISSVYETDPVGYVDQPAFLNLVICIETTLRPLDLLSETQAIETLLGRKRDIKWGPRTIDLDILLYDQENMNVERLMIPHPRMWQRAFVIVPLLEIAPDLFIDELGLSIKEVYEQLNDKEGVRMWKP</sequence>
<comment type="pathway">
    <text evidence="2">Cofactor biosynthesis; tetrahydrofolate biosynthesis; 2-amino-4-hydroxy-6-hydroxymethyl-7,8-dihydropteridine diphosphate from 7,8-dihydroneopterin triphosphate: step 4/4.</text>
</comment>
<dbReference type="Proteomes" id="UP001203665">
    <property type="component" value="Unassembled WGS sequence"/>
</dbReference>
<dbReference type="SUPFAM" id="SSF55083">
    <property type="entry name" value="6-hydroxymethyl-7,8-dihydropterin pyrophosphokinase, HPPK"/>
    <property type="match status" value="1"/>
</dbReference>
<dbReference type="EMBL" id="JAMQJY010000005">
    <property type="protein sequence ID" value="MCM2677712.1"/>
    <property type="molecule type" value="Genomic_DNA"/>
</dbReference>
<accession>A0ABT0XQZ1</accession>
<keyword evidence="8" id="KW-0289">Folate biosynthesis</keyword>
<protein>
    <recommendedName>
        <fullName evidence="3">2-amino-4-hydroxy-6-hydroxymethyldihydropteridine diphosphokinase</fullName>
        <ecNumber evidence="3">2.7.6.3</ecNumber>
    </recommendedName>
</protein>
<keyword evidence="4 10" id="KW-0808">Transferase</keyword>
<proteinExistence type="predicted"/>